<keyword evidence="2" id="KW-0175">Coiled coil</keyword>
<dbReference type="PANTHER" id="PTHR31301">
    <property type="entry name" value="LOB DOMAIN-CONTAINING PROTEIN 4-RELATED"/>
    <property type="match status" value="1"/>
</dbReference>
<dbReference type="Proteomes" id="UP000289738">
    <property type="component" value="Chromosome B09"/>
</dbReference>
<sequence length="308" mass="34193">MSSSNSTITTRTGNSTTQACAACKYQRRKCAPDCILAPYFPHDRQRQFLNAHKLFGVSNITKIIKVLNPHEKDEAMKTIIFQSDMRAKDPVGGCYRMVQDLQAQIEFHLAELELVLQQLAILRAQAQHQQAQHLYNQTATSNINVSVNGDDSINSDPLTLYSSGGGGGLVVGGNGVNHYHYLQQMPHHEQCMMVQEVNDSSSNNGTPLQEHANMWSMQNSLSSLSLQGQNSNCSVGDEYDHKPMLDMPSDDRNELGFEPQDLVQRSDEAVLFKIDDAVIKAETDCFQQVQDHDLKGAATLFTLTNCTS</sequence>
<protein>
    <submittedName>
        <fullName evidence="4">LOB domain-containing protein</fullName>
    </submittedName>
</protein>
<feature type="coiled-coil region" evidence="2">
    <location>
        <begin position="98"/>
        <end position="132"/>
    </location>
</feature>
<keyword evidence="6" id="KW-1185">Reference proteome</keyword>
<organism evidence="5 6">
    <name type="scientific">Arachis hypogaea</name>
    <name type="common">Peanut</name>
    <dbReference type="NCBI Taxonomy" id="3818"/>
    <lineage>
        <taxon>Eukaryota</taxon>
        <taxon>Viridiplantae</taxon>
        <taxon>Streptophyta</taxon>
        <taxon>Embryophyta</taxon>
        <taxon>Tracheophyta</taxon>
        <taxon>Spermatophyta</taxon>
        <taxon>Magnoliopsida</taxon>
        <taxon>eudicotyledons</taxon>
        <taxon>Gunneridae</taxon>
        <taxon>Pentapetalae</taxon>
        <taxon>rosids</taxon>
        <taxon>fabids</taxon>
        <taxon>Fabales</taxon>
        <taxon>Fabaceae</taxon>
        <taxon>Papilionoideae</taxon>
        <taxon>50 kb inversion clade</taxon>
        <taxon>dalbergioids sensu lato</taxon>
        <taxon>Dalbergieae</taxon>
        <taxon>Pterocarpus clade</taxon>
        <taxon>Arachis</taxon>
    </lineage>
</organism>
<dbReference type="PANTHER" id="PTHR31301:SF67">
    <property type="entry name" value="LOB DOMAIN-CONTAINING PROTEIN 22"/>
    <property type="match status" value="1"/>
</dbReference>
<dbReference type="EMBL" id="SDMP01000019">
    <property type="protein sequence ID" value="RYQ87698.1"/>
    <property type="molecule type" value="Genomic_DNA"/>
</dbReference>
<gene>
    <name evidence="5" type="ORF">Ahy_B09g095229</name>
    <name evidence="4" type="ORF">DS421_19g642110</name>
</gene>
<dbReference type="Proteomes" id="UP000464620">
    <property type="component" value="Chromosome B09"/>
</dbReference>
<dbReference type="Gramene" id="arahy.Tifrunner.gnm2.ann2.Ah19g082900.1">
    <property type="protein sequence ID" value="arahy.Tifrunner.gnm2.ann2.Ah19g082900.1-CDS"/>
    <property type="gene ID" value="arahy.Tifrunner.gnm2.ann2.Ah19g082900"/>
</dbReference>
<reference evidence="5 6" key="1">
    <citation type="submission" date="2019-01" db="EMBL/GenBank/DDBJ databases">
        <title>Sequencing of cultivated peanut Arachis hypogaea provides insights into genome evolution and oil improvement.</title>
        <authorList>
            <person name="Chen X."/>
        </authorList>
    </citation>
    <scope>NUCLEOTIDE SEQUENCE [LARGE SCALE GENOMIC DNA]</scope>
    <source>
        <strain evidence="6">cv. Fuhuasheng</strain>
        <strain evidence="5">GDAAS-fuhuasheng2018</strain>
        <tissue evidence="5">Leaves</tissue>
    </source>
</reference>
<evidence type="ECO:0000313" key="7">
    <source>
        <dbReference type="Proteomes" id="UP000464620"/>
    </source>
</evidence>
<dbReference type="OrthoDB" id="1893065at2759"/>
<evidence type="ECO:0000256" key="2">
    <source>
        <dbReference type="SAM" id="Coils"/>
    </source>
</evidence>
<dbReference type="SMR" id="A0A444XD99"/>
<evidence type="ECO:0000313" key="4">
    <source>
        <dbReference type="EMBL" id="QHN76234.1"/>
    </source>
</evidence>
<dbReference type="STRING" id="3818.A0A444XD99"/>
<evidence type="ECO:0000259" key="3">
    <source>
        <dbReference type="PROSITE" id="PS50891"/>
    </source>
</evidence>
<comment type="similarity">
    <text evidence="1">Belongs to the LOB domain-containing protein family.</text>
</comment>
<dbReference type="InterPro" id="IPR004883">
    <property type="entry name" value="LOB"/>
</dbReference>
<feature type="domain" description="LOB" evidence="3">
    <location>
        <begin position="18"/>
        <end position="119"/>
    </location>
</feature>
<dbReference type="AlphaFoldDB" id="A0A444XD99"/>
<evidence type="ECO:0000313" key="5">
    <source>
        <dbReference type="EMBL" id="RYQ87698.1"/>
    </source>
</evidence>
<accession>A0A444XD99</accession>
<evidence type="ECO:0000313" key="6">
    <source>
        <dbReference type="Proteomes" id="UP000289738"/>
    </source>
</evidence>
<dbReference type="EMBL" id="CP031001">
    <property type="protein sequence ID" value="QHN76234.1"/>
    <property type="molecule type" value="Genomic_DNA"/>
</dbReference>
<evidence type="ECO:0000256" key="1">
    <source>
        <dbReference type="ARBA" id="ARBA00005474"/>
    </source>
</evidence>
<proteinExistence type="inferred from homology"/>
<reference evidence="4 7" key="2">
    <citation type="submission" date="2020-01" db="EMBL/GenBank/DDBJ databases">
        <title>Genome sequence of Arachis hypogaea, cultivar Shitouqi.</title>
        <authorList>
            <person name="Zhuang W."/>
            <person name="Chen H."/>
            <person name="Varshney R."/>
            <person name="Wang D."/>
            <person name="Ming R."/>
        </authorList>
    </citation>
    <scope>NUCLEOTIDE SEQUENCE [LARGE SCALE GENOMIC DNA]</scope>
    <source>
        <tissue evidence="4">Young leaf</tissue>
    </source>
</reference>
<dbReference type="Pfam" id="PF03195">
    <property type="entry name" value="LOB"/>
    <property type="match status" value="1"/>
</dbReference>
<dbReference type="PROSITE" id="PS50891">
    <property type="entry name" value="LOB"/>
    <property type="match status" value="1"/>
</dbReference>
<name>A0A444XD99_ARAHY</name>